<accession>A0A0A9C5M6</accession>
<reference evidence="1" key="2">
    <citation type="journal article" date="2015" name="Data Brief">
        <title>Shoot transcriptome of the giant reed, Arundo donax.</title>
        <authorList>
            <person name="Barrero R.A."/>
            <person name="Guerrero F.D."/>
            <person name="Moolhuijzen P."/>
            <person name="Goolsby J.A."/>
            <person name="Tidwell J."/>
            <person name="Bellgard S.E."/>
            <person name="Bellgard M.I."/>
        </authorList>
    </citation>
    <scope>NUCLEOTIDE SEQUENCE</scope>
    <source>
        <tissue evidence="1">Shoot tissue taken approximately 20 cm above the soil surface</tissue>
    </source>
</reference>
<organism evidence="1">
    <name type="scientific">Arundo donax</name>
    <name type="common">Giant reed</name>
    <name type="synonym">Donax arundinaceus</name>
    <dbReference type="NCBI Taxonomy" id="35708"/>
    <lineage>
        <taxon>Eukaryota</taxon>
        <taxon>Viridiplantae</taxon>
        <taxon>Streptophyta</taxon>
        <taxon>Embryophyta</taxon>
        <taxon>Tracheophyta</taxon>
        <taxon>Spermatophyta</taxon>
        <taxon>Magnoliopsida</taxon>
        <taxon>Liliopsida</taxon>
        <taxon>Poales</taxon>
        <taxon>Poaceae</taxon>
        <taxon>PACMAD clade</taxon>
        <taxon>Arundinoideae</taxon>
        <taxon>Arundineae</taxon>
        <taxon>Arundo</taxon>
    </lineage>
</organism>
<evidence type="ECO:0000313" key="1">
    <source>
        <dbReference type="EMBL" id="JAD68690.1"/>
    </source>
</evidence>
<reference evidence="1" key="1">
    <citation type="submission" date="2014-09" db="EMBL/GenBank/DDBJ databases">
        <authorList>
            <person name="Magalhaes I.L.F."/>
            <person name="Oliveira U."/>
            <person name="Santos F.R."/>
            <person name="Vidigal T.H.D.A."/>
            <person name="Brescovit A.D."/>
            <person name="Santos A.J."/>
        </authorList>
    </citation>
    <scope>NUCLEOTIDE SEQUENCE</scope>
    <source>
        <tissue evidence="1">Shoot tissue taken approximately 20 cm above the soil surface</tissue>
    </source>
</reference>
<name>A0A0A9C5M6_ARUDO</name>
<sequence>MPSDCIQMVVQKGTTGDLIVAAPIISLGTAKRVLPHLVDNVASTGIIRSISYDDSVQCIVLDGPSCDSE</sequence>
<protein>
    <submittedName>
        <fullName evidence="1">Uncharacterized protein</fullName>
    </submittedName>
</protein>
<dbReference type="AlphaFoldDB" id="A0A0A9C5M6"/>
<dbReference type="EMBL" id="GBRH01229205">
    <property type="protein sequence ID" value="JAD68690.1"/>
    <property type="molecule type" value="Transcribed_RNA"/>
</dbReference>
<proteinExistence type="predicted"/>